<comment type="subcellular location">
    <subcellularLocation>
        <location evidence="2">Cytoplasm</location>
        <location evidence="2">Cytoskeleton</location>
        <location evidence="2">Spindle</location>
    </subcellularLocation>
    <subcellularLocation>
        <location evidence="1">Nucleus</location>
    </subcellularLocation>
</comment>
<dbReference type="InterPro" id="IPR005635">
    <property type="entry name" value="Inner_centromere_prot_ARK-bd"/>
</dbReference>
<feature type="compositionally biased region" description="Polar residues" evidence="7">
    <location>
        <begin position="191"/>
        <end position="207"/>
    </location>
</feature>
<proteinExistence type="inferred from homology"/>
<feature type="non-terminal residue" evidence="9">
    <location>
        <position position="1"/>
    </location>
</feature>
<evidence type="ECO:0000259" key="8">
    <source>
        <dbReference type="Pfam" id="PF03941"/>
    </source>
</evidence>
<feature type="region of interest" description="Disordered" evidence="7">
    <location>
        <begin position="1189"/>
        <end position="1302"/>
    </location>
</feature>
<dbReference type="PANTHER" id="PTHR13738:SF1">
    <property type="entry name" value="TROPONIN I"/>
    <property type="match status" value="1"/>
</dbReference>
<keyword evidence="6" id="KW-0539">Nucleus</keyword>
<evidence type="ECO:0000256" key="2">
    <source>
        <dbReference type="ARBA" id="ARBA00004186"/>
    </source>
</evidence>
<feature type="compositionally biased region" description="Polar residues" evidence="7">
    <location>
        <begin position="1285"/>
        <end position="1302"/>
    </location>
</feature>
<evidence type="ECO:0000256" key="5">
    <source>
        <dbReference type="ARBA" id="ARBA00023212"/>
    </source>
</evidence>
<keyword evidence="5" id="KW-0206">Cytoskeleton</keyword>
<accession>A0A6A4LDZ3</accession>
<dbReference type="InterPro" id="IPR050875">
    <property type="entry name" value="Troponin_I"/>
</dbReference>
<feature type="region of interest" description="Disordered" evidence="7">
    <location>
        <begin position="1098"/>
        <end position="1125"/>
    </location>
</feature>
<feature type="compositionally biased region" description="Basic and acidic residues" evidence="7">
    <location>
        <begin position="1189"/>
        <end position="1284"/>
    </location>
</feature>
<evidence type="ECO:0000256" key="7">
    <source>
        <dbReference type="SAM" id="MobiDB-lite"/>
    </source>
</evidence>
<dbReference type="OrthoDB" id="681218at2759"/>
<comment type="similarity">
    <text evidence="3">Belongs to the INCENP family.</text>
</comment>
<dbReference type="EMBL" id="QEFC01001721">
    <property type="protein sequence ID" value="KAE9456550.1"/>
    <property type="molecule type" value="Genomic_DNA"/>
</dbReference>
<dbReference type="GO" id="GO:0005634">
    <property type="term" value="C:nucleus"/>
    <property type="evidence" value="ECO:0007669"/>
    <property type="project" value="UniProtKB-SubCell"/>
</dbReference>
<dbReference type="PANTHER" id="PTHR13738">
    <property type="entry name" value="TROPONIN I"/>
    <property type="match status" value="1"/>
</dbReference>
<name>A0A6A4LDZ3_9ERIC</name>
<evidence type="ECO:0000256" key="3">
    <source>
        <dbReference type="ARBA" id="ARBA00010042"/>
    </source>
</evidence>
<keyword evidence="10" id="KW-1185">Reference proteome</keyword>
<evidence type="ECO:0000313" key="9">
    <source>
        <dbReference type="EMBL" id="KAE9456550.1"/>
    </source>
</evidence>
<sequence length="1487" mass="165832">MTTAEHLFAQTFDRKNWIIEQVKRRTELYSHYLASKLLLDGITPPPWLWNPKFNSETSGPRELKKDELISELLNLHPAPAVPYSGVHRYWHNEPNIIRDNGELSEWLFKKTHESNKGVETGERPTTMPKCRKNDTGCALNPVHELDHMISSPQQQIYGRLSNIHSARGQSLVGIQRSKSRQKALELRESAKATSKSRFGDGNETNVSSNGIRLEKGECLIKEKDDIIFRGGGSCNLSSRDGNSSDMAKGIGAQMTWSESKGVLKPIHLSDTTSQRVTGSKSGTSKKSLLINSLDRSGKPVQSLSSNEVVHHCPDTDAIVHQEGRVDCDSETALIDFDVKKCRPDKPTGKGFGTSVESPTSLDKLVVEYPSRKSLKKQPIEQGVSKRSTTAQRVSSVAHMEECLEVYGEVSKSEINKNLKNAQAHSDAVLEIQHLPVSHGGDILVSNVDMRLDIEMHQKMESRMKEAFEYSPEQQVKEGRHGYSGGDRTEAIPSRLEHQQLVPSLVSSLNKDSTGDQGCLVGEVVITDPSSTVLDVRQCSAEDNQDMICAGNEFGKGALGSLDGSERTPMERKTHEGDDGLIACGSAGSLCREDGNFGSSRMIDGHLEKSLASGRCLRSVTEDSWPQFERRKIDGEQTNCFSASPSFRVKETHSTGGHAMSGHLKKVGCNVESVLRFQHFPESHEGDVARSNADKSPNVETHQNVNYHLAQVIEISPELQLEQDEIDSEWRYKITNTPSTSKHGNLGTSFVSIVTKEEARGSHGCSTENVGEADTRIVHDVWKQCDQQNFKKLVHSENTVVTEYEDDLAHTESILQKTKPQFKSDCLYYNWAVSPQNQQLASIGFDQTGSQIEGFTIDAEENEQPHGISNIFDKLNLPSTTIERASVLEQLCKTVSSDTPLSQFSTTTTLKQHGTPGLYQSVPNGLKYAPQGVSYPCYGWSSAKPYTSPVGKLWDRNSKSSSLEKQRSLNSELTCYPIEEDHSVGGENENIDEAADTSEEDICSTLETCGAKREPLAEITEAREDCPTSVLAVENSPDRTSLESVITEVSFTETHSRVDQKHGNRYSNKRRCKNEAVENHTSSIRTNCVKKATYKSLKSRSNGPKFSGKTSLRKCGQSISEKESKGNNVVSNITSFVPLIQQKQAAAIGKRHIKVKALQAAEAAKRLEEKRQNEGKMKKEALKLERVRVEQESFRQMELNKKKKEEEQKRKDADMVARKRLREEEEQKEKERKRQRTEEARQRRDEKLPVGKAEKEDEKVTNKKETKCDFRKHQKLEKEGGDNNIRRQQQTEPRAADSSTSNVVQAVHDCEAASVGDDSGEPTSILTTTTEKDNCMAKTIREKSYEISPYQCSDGEEDDENEIPTKKFIPSWASKNSVALVLSSQTKVDPDILFPRESFCNIDEGSSPFLFSASHDECNLPIQLNSHGTIIEIVKFKEGDDHTPGRFVAKDHRLVEMYRLHVQCELRPKLTGHGSSQNSTVSGLLLLI</sequence>
<feature type="region of interest" description="Disordered" evidence="7">
    <location>
        <begin position="188"/>
        <end position="207"/>
    </location>
</feature>
<evidence type="ECO:0000256" key="6">
    <source>
        <dbReference type="ARBA" id="ARBA00023242"/>
    </source>
</evidence>
<dbReference type="GO" id="GO:0005819">
    <property type="term" value="C:spindle"/>
    <property type="evidence" value="ECO:0007669"/>
    <property type="project" value="UniProtKB-SubCell"/>
</dbReference>
<keyword evidence="4" id="KW-0963">Cytoplasm</keyword>
<comment type="caution">
    <text evidence="9">The sequence shown here is derived from an EMBL/GenBank/DDBJ whole genome shotgun (WGS) entry which is preliminary data.</text>
</comment>
<evidence type="ECO:0000256" key="1">
    <source>
        <dbReference type="ARBA" id="ARBA00004123"/>
    </source>
</evidence>
<dbReference type="Proteomes" id="UP000428333">
    <property type="component" value="Linkage Group LG07"/>
</dbReference>
<feature type="compositionally biased region" description="Basic and acidic residues" evidence="7">
    <location>
        <begin position="474"/>
        <end position="486"/>
    </location>
</feature>
<organism evidence="9 10">
    <name type="scientific">Rhododendron williamsianum</name>
    <dbReference type="NCBI Taxonomy" id="262921"/>
    <lineage>
        <taxon>Eukaryota</taxon>
        <taxon>Viridiplantae</taxon>
        <taxon>Streptophyta</taxon>
        <taxon>Embryophyta</taxon>
        <taxon>Tracheophyta</taxon>
        <taxon>Spermatophyta</taxon>
        <taxon>Magnoliopsida</taxon>
        <taxon>eudicotyledons</taxon>
        <taxon>Gunneridae</taxon>
        <taxon>Pentapetalae</taxon>
        <taxon>asterids</taxon>
        <taxon>Ericales</taxon>
        <taxon>Ericaceae</taxon>
        <taxon>Ericoideae</taxon>
        <taxon>Rhodoreae</taxon>
        <taxon>Rhododendron</taxon>
    </lineage>
</organism>
<feature type="region of interest" description="Disordered" evidence="7">
    <location>
        <begin position="467"/>
        <end position="486"/>
    </location>
</feature>
<dbReference type="Pfam" id="PF03941">
    <property type="entry name" value="INCENP_ARK-bind"/>
    <property type="match status" value="1"/>
</dbReference>
<feature type="compositionally biased region" description="Polar residues" evidence="7">
    <location>
        <begin position="1098"/>
        <end position="1109"/>
    </location>
</feature>
<reference evidence="9 10" key="1">
    <citation type="journal article" date="2019" name="Genome Biol. Evol.">
        <title>The Rhododendron genome and chromosomal organization provide insight into shared whole-genome duplications across the heath family (Ericaceae).</title>
        <authorList>
            <person name="Soza V.L."/>
            <person name="Lindsley D."/>
            <person name="Waalkes A."/>
            <person name="Ramage E."/>
            <person name="Patwardhan R.P."/>
            <person name="Burton J.N."/>
            <person name="Adey A."/>
            <person name="Kumar A."/>
            <person name="Qiu R."/>
            <person name="Shendure J."/>
            <person name="Hall B."/>
        </authorList>
    </citation>
    <scope>NUCLEOTIDE SEQUENCE [LARGE SCALE GENOMIC DNA]</scope>
    <source>
        <strain evidence="9">RSF 1966-606</strain>
    </source>
</reference>
<feature type="domain" description="Inner centromere protein ARK-binding" evidence="8">
    <location>
        <begin position="1352"/>
        <end position="1403"/>
    </location>
</feature>
<feature type="region of interest" description="Disordered" evidence="7">
    <location>
        <begin position="559"/>
        <end position="578"/>
    </location>
</feature>
<gene>
    <name evidence="9" type="ORF">C3L33_11519</name>
</gene>
<evidence type="ECO:0000313" key="10">
    <source>
        <dbReference type="Proteomes" id="UP000428333"/>
    </source>
</evidence>
<feature type="non-terminal residue" evidence="9">
    <location>
        <position position="1487"/>
    </location>
</feature>
<feature type="compositionally biased region" description="Basic and acidic residues" evidence="7">
    <location>
        <begin position="563"/>
        <end position="577"/>
    </location>
</feature>
<evidence type="ECO:0000256" key="4">
    <source>
        <dbReference type="ARBA" id="ARBA00022490"/>
    </source>
</evidence>
<protein>
    <recommendedName>
        <fullName evidence="8">Inner centromere protein ARK-binding domain-containing protein</fullName>
    </recommendedName>
</protein>